<evidence type="ECO:0000313" key="2">
    <source>
        <dbReference type="EMBL" id="SBQ58325.1"/>
    </source>
</evidence>
<feature type="non-terminal residue" evidence="2">
    <location>
        <position position="55"/>
    </location>
</feature>
<reference evidence="2" key="1">
    <citation type="submission" date="2016-05" db="EMBL/GenBank/DDBJ databases">
        <authorList>
            <person name="Lavstsen T."/>
            <person name="Jespersen J.S."/>
        </authorList>
    </citation>
    <scope>NUCLEOTIDE SEQUENCE</scope>
    <source>
        <tissue evidence="2">Brain</tissue>
    </source>
</reference>
<gene>
    <name evidence="2" type="primary">SPP1</name>
</gene>
<reference evidence="2" key="2">
    <citation type="submission" date="2016-06" db="EMBL/GenBank/DDBJ databases">
        <title>The genome of a short-lived fish provides insights into sex chromosome evolution and the genetic control of aging.</title>
        <authorList>
            <person name="Reichwald K."/>
            <person name="Felder M."/>
            <person name="Petzold A."/>
            <person name="Koch P."/>
            <person name="Groth M."/>
            <person name="Platzer M."/>
        </authorList>
    </citation>
    <scope>NUCLEOTIDE SEQUENCE</scope>
    <source>
        <tissue evidence="2">Brain</tissue>
    </source>
</reference>
<sequence>FFVCSSPPGAGQHGHRIESSDDTWSPKTQKLIRLQRRMKPLRWTAVMRTTHLIYT</sequence>
<organism evidence="2">
    <name type="scientific">Nothobranchius korthausae</name>
    <dbReference type="NCBI Taxonomy" id="1143690"/>
    <lineage>
        <taxon>Eukaryota</taxon>
        <taxon>Metazoa</taxon>
        <taxon>Chordata</taxon>
        <taxon>Craniata</taxon>
        <taxon>Vertebrata</taxon>
        <taxon>Euteleostomi</taxon>
        <taxon>Actinopterygii</taxon>
        <taxon>Neopterygii</taxon>
        <taxon>Teleostei</taxon>
        <taxon>Neoteleostei</taxon>
        <taxon>Acanthomorphata</taxon>
        <taxon>Ovalentaria</taxon>
        <taxon>Atherinomorphae</taxon>
        <taxon>Cyprinodontiformes</taxon>
        <taxon>Nothobranchiidae</taxon>
        <taxon>Nothobranchius</taxon>
    </lineage>
</organism>
<dbReference type="EMBL" id="HAEB01011798">
    <property type="protein sequence ID" value="SBQ58325.1"/>
    <property type="molecule type" value="Transcribed_RNA"/>
</dbReference>
<evidence type="ECO:0000256" key="1">
    <source>
        <dbReference type="SAM" id="MobiDB-lite"/>
    </source>
</evidence>
<dbReference type="AlphaFoldDB" id="A0A1A8FFZ6"/>
<name>A0A1A8FFZ6_9TELE</name>
<accession>A0A1A8FFZ6</accession>
<feature type="region of interest" description="Disordered" evidence="1">
    <location>
        <begin position="1"/>
        <end position="23"/>
    </location>
</feature>
<feature type="non-terminal residue" evidence="2">
    <location>
        <position position="1"/>
    </location>
</feature>
<protein>
    <submittedName>
        <fullName evidence="2">Secreted phosphoprotein 1</fullName>
    </submittedName>
</protein>
<proteinExistence type="predicted"/>